<gene>
    <name evidence="1" type="ORF">KIK155_LOCUS5834</name>
    <name evidence="2" type="ORF">TOA249_LOCUS25044</name>
</gene>
<dbReference type="Proteomes" id="UP000663865">
    <property type="component" value="Unassembled WGS sequence"/>
</dbReference>
<proteinExistence type="predicted"/>
<evidence type="ECO:0000313" key="3">
    <source>
        <dbReference type="Proteomes" id="UP000663865"/>
    </source>
</evidence>
<dbReference type="Proteomes" id="UP000663838">
    <property type="component" value="Unassembled WGS sequence"/>
</dbReference>
<evidence type="ECO:0000313" key="2">
    <source>
        <dbReference type="EMBL" id="CAF4827926.1"/>
    </source>
</evidence>
<dbReference type="EMBL" id="CAJNYV010000701">
    <property type="protein sequence ID" value="CAF3375969.1"/>
    <property type="molecule type" value="Genomic_DNA"/>
</dbReference>
<dbReference type="AlphaFoldDB" id="A0A817Y4I6"/>
<accession>A0A817Y4I6</accession>
<name>A0A817Y4I6_9BILA</name>
<organism evidence="1 3">
    <name type="scientific">Rotaria socialis</name>
    <dbReference type="NCBI Taxonomy" id="392032"/>
    <lineage>
        <taxon>Eukaryota</taxon>
        <taxon>Metazoa</taxon>
        <taxon>Spiralia</taxon>
        <taxon>Gnathifera</taxon>
        <taxon>Rotifera</taxon>
        <taxon>Eurotatoria</taxon>
        <taxon>Bdelloidea</taxon>
        <taxon>Philodinida</taxon>
        <taxon>Philodinidae</taxon>
        <taxon>Rotaria</taxon>
    </lineage>
</organism>
<evidence type="ECO:0000313" key="1">
    <source>
        <dbReference type="EMBL" id="CAF3375969.1"/>
    </source>
</evidence>
<reference evidence="1" key="1">
    <citation type="submission" date="2021-02" db="EMBL/GenBank/DDBJ databases">
        <authorList>
            <person name="Nowell W R."/>
        </authorList>
    </citation>
    <scope>NUCLEOTIDE SEQUENCE</scope>
</reference>
<sequence length="468" mass="54272">MVRDQAANPFGDGPDQIINVINDVFIPKYSVFGRHHFIMKKELSALVIVSIGESSSEKQRLLEDLANSTSSWYNYFIEQQVIPAGSLEFTYRDFLNHGCYPFAINELFNGEVNERLGNRQLSTQILLRSPLSSTSSKSIFNLSAFIYSPNENNPYPNYIYLKGFLVDFIRFVTLPIQLAESEQLRTQKLIMTQEQSDGRAILCHRSTESNKFFKGHSTFFMRVTTFFSSCDLQVPVFVDTSNPHFRTAETLDPISTVLRAYHELVLDACSVDQCNDTPLARCFSTFFDAFKLIDNDQYDEILATYLTEIQSCNYFDDTEKYLENLEIPQSVGEVYEYFKNELISFKKTFTDLRHGSDEKRKTATYLYQSLCNTITIHFYESKLEKFPVELDINAPSWIFSPFENKIDFESFILPDMSHELFIPLDLEFSRLRKYLQELHKNGIILFSSNQIKSFDGCFQKLFMVQTIT</sequence>
<protein>
    <submittedName>
        <fullName evidence="1">Uncharacterized protein</fullName>
    </submittedName>
</protein>
<comment type="caution">
    <text evidence="1">The sequence shown here is derived from an EMBL/GenBank/DDBJ whole genome shotgun (WGS) entry which is preliminary data.</text>
</comment>
<dbReference type="EMBL" id="CAJOBS010002647">
    <property type="protein sequence ID" value="CAF4827926.1"/>
    <property type="molecule type" value="Genomic_DNA"/>
</dbReference>